<sequence length="334" mass="37921">MKKLALLFFVLTLSRMPALAQDNTLDSLFASGDTTAVLDSLMKEFDQFMDSLTARKSFFAVSATAGNGSFSFQTKGNSLNITTRNKLIVSPSLGYYHKSGLGISAAAFMIYDSSSVNVYQYAISPSYDLIRRSFSTGIAYTRYFHKDSLPFYVTPIQNELFAYFSYKKWWLRPTVSLAYGWGSKTELEKRELSRLAALLHYRRRPVLTTRNVESVQDFSLTVSLRKDFDWYHVLRKEDNLTLTPVLLLNSGTQNFGFNTSYTYTFSAIRANSLPGNRNISENTEFRPQSATAALRLSYMTGKLLLQPQVLFDYYIPEAKDRFNTAFAVTAALSW</sequence>
<keyword evidence="1" id="KW-0732">Signal</keyword>
<proteinExistence type="predicted"/>
<feature type="chain" id="PRO_5042476379" evidence="1">
    <location>
        <begin position="21"/>
        <end position="334"/>
    </location>
</feature>
<accession>A0AAJ6BJD8</accession>
<protein>
    <submittedName>
        <fullName evidence="2">Uncharacterized protein</fullName>
    </submittedName>
</protein>
<organism evidence="2 3">
    <name type="scientific">Candidatus Pseudobacter hemicellulosilyticus</name>
    <dbReference type="NCBI Taxonomy" id="3121375"/>
    <lineage>
        <taxon>Bacteria</taxon>
        <taxon>Pseudomonadati</taxon>
        <taxon>Bacteroidota</taxon>
        <taxon>Chitinophagia</taxon>
        <taxon>Chitinophagales</taxon>
        <taxon>Chitinophagaceae</taxon>
        <taxon>Pseudobacter</taxon>
    </lineage>
</organism>
<dbReference type="Proteomes" id="UP001220610">
    <property type="component" value="Chromosome"/>
</dbReference>
<gene>
    <name evidence="2" type="ORF">P0Y53_11810</name>
</gene>
<feature type="signal peptide" evidence="1">
    <location>
        <begin position="1"/>
        <end position="20"/>
    </location>
</feature>
<reference evidence="2" key="1">
    <citation type="submission" date="2023-03" db="EMBL/GenBank/DDBJ databases">
        <title>Andean soil-derived lignocellulolytic bacterial consortium as a source of novel taxa and putative plastic-active enzymes.</title>
        <authorList>
            <person name="Diaz-Garcia L."/>
            <person name="Chuvochina M."/>
            <person name="Feuerriegel G."/>
            <person name="Bunk B."/>
            <person name="Sproer C."/>
            <person name="Streit W.R."/>
            <person name="Rodriguez L.M."/>
            <person name="Overmann J."/>
            <person name="Jimenez D.J."/>
        </authorList>
    </citation>
    <scope>NUCLEOTIDE SEQUENCE</scope>
    <source>
        <strain evidence="2">MAG 7</strain>
    </source>
</reference>
<evidence type="ECO:0000313" key="3">
    <source>
        <dbReference type="Proteomes" id="UP001220610"/>
    </source>
</evidence>
<evidence type="ECO:0000256" key="1">
    <source>
        <dbReference type="SAM" id="SignalP"/>
    </source>
</evidence>
<evidence type="ECO:0000313" key="2">
    <source>
        <dbReference type="EMBL" id="WEK38182.1"/>
    </source>
</evidence>
<dbReference type="EMBL" id="CP119311">
    <property type="protein sequence ID" value="WEK38182.1"/>
    <property type="molecule type" value="Genomic_DNA"/>
</dbReference>
<name>A0AAJ6BJD8_9BACT</name>
<dbReference type="AlphaFoldDB" id="A0AAJ6BJD8"/>